<sequence length="77" mass="8970">MAGKVGYEKDVKPLFSSSQRECMLDRFDRWNYEQTKSKVDKIVQRLKNGSMPDDDTAPWPPERIAIVQKWKTDGLLP</sequence>
<evidence type="ECO:0000313" key="1">
    <source>
        <dbReference type="EMBL" id="NVI50436.1"/>
    </source>
</evidence>
<dbReference type="AlphaFoldDB" id="A0A973WA48"/>
<dbReference type="RefSeq" id="WP_166217230.1">
    <property type="nucleotide sequence ID" value="NZ_CP088284.1"/>
</dbReference>
<protein>
    <submittedName>
        <fullName evidence="1">Uncharacterized protein</fullName>
    </submittedName>
</protein>
<comment type="caution">
    <text evidence="1">The sequence shown here is derived from an EMBL/GenBank/DDBJ whole genome shotgun (WGS) entry which is preliminary data.</text>
</comment>
<accession>A0A973WA48</accession>
<reference evidence="1" key="1">
    <citation type="submission" date="2020-06" db="EMBL/GenBank/DDBJ databases">
        <title>Whole Genome Sequence of Bradyrhizobium sp. Strain 1S1.</title>
        <authorList>
            <person name="Bromfield E.S.P."/>
            <person name="Cloutier S."/>
        </authorList>
    </citation>
    <scope>NUCLEOTIDE SEQUENCE [LARGE SCALE GENOMIC DNA]</scope>
    <source>
        <strain evidence="1">1S1</strain>
    </source>
</reference>
<dbReference type="EMBL" id="JAAOLE020000002">
    <property type="protein sequence ID" value="NVI50436.1"/>
    <property type="molecule type" value="Genomic_DNA"/>
</dbReference>
<proteinExistence type="predicted"/>
<organism evidence="1">
    <name type="scientific">Bradyrhizobium septentrionale</name>
    <dbReference type="NCBI Taxonomy" id="1404411"/>
    <lineage>
        <taxon>Bacteria</taxon>
        <taxon>Pseudomonadati</taxon>
        <taxon>Pseudomonadota</taxon>
        <taxon>Alphaproteobacteria</taxon>
        <taxon>Hyphomicrobiales</taxon>
        <taxon>Nitrobacteraceae</taxon>
        <taxon>Bradyrhizobium</taxon>
    </lineage>
</organism>
<name>A0A973WA48_9BRAD</name>
<gene>
    <name evidence="1" type="ORF">HAP48_048160</name>
</gene>